<keyword evidence="3" id="KW-1185">Reference proteome</keyword>
<feature type="compositionally biased region" description="Basic and acidic residues" evidence="1">
    <location>
        <begin position="40"/>
        <end position="50"/>
    </location>
</feature>
<dbReference type="VEuPathDB" id="FungiDB:BO97DRAFT_407452"/>
<name>A0A395HP05_ASPHC</name>
<proteinExistence type="predicted"/>
<sequence length="79" mass="8585">MQCFGSCGYVTLVVQSITAIVHDQVAVFVEGNSGILGGHKRGEEGEERRKRDNNKKVSGSTKIVCNKNLSQSIHQSILP</sequence>
<evidence type="ECO:0000313" key="3">
    <source>
        <dbReference type="Proteomes" id="UP000248961"/>
    </source>
</evidence>
<accession>A0A395HP05</accession>
<gene>
    <name evidence="2" type="ORF">BO97DRAFT_407452</name>
</gene>
<dbReference type="GeneID" id="37199932"/>
<dbReference type="Proteomes" id="UP000248961">
    <property type="component" value="Unassembled WGS sequence"/>
</dbReference>
<reference evidence="2 3" key="1">
    <citation type="submission" date="2018-02" db="EMBL/GenBank/DDBJ databases">
        <title>The genomes of Aspergillus section Nigri reveals drivers in fungal speciation.</title>
        <authorList>
            <consortium name="DOE Joint Genome Institute"/>
            <person name="Vesth T.C."/>
            <person name="Nybo J."/>
            <person name="Theobald S."/>
            <person name="Brandl J."/>
            <person name="Frisvad J.C."/>
            <person name="Nielsen K.F."/>
            <person name="Lyhne E.K."/>
            <person name="Kogle M.E."/>
            <person name="Kuo A."/>
            <person name="Riley R."/>
            <person name="Clum A."/>
            <person name="Nolan M."/>
            <person name="Lipzen A."/>
            <person name="Salamov A."/>
            <person name="Henrissat B."/>
            <person name="Wiebenga A."/>
            <person name="De vries R.P."/>
            <person name="Grigoriev I.V."/>
            <person name="Mortensen U.H."/>
            <person name="Andersen M.R."/>
            <person name="Baker S.E."/>
        </authorList>
    </citation>
    <scope>NUCLEOTIDE SEQUENCE [LARGE SCALE GENOMIC DNA]</scope>
    <source>
        <strain evidence="2 3">CBS 101889</strain>
    </source>
</reference>
<evidence type="ECO:0000313" key="2">
    <source>
        <dbReference type="EMBL" id="RAL09692.1"/>
    </source>
</evidence>
<organism evidence="2 3">
    <name type="scientific">Aspergillus homomorphus (strain CBS 101889)</name>
    <dbReference type="NCBI Taxonomy" id="1450537"/>
    <lineage>
        <taxon>Eukaryota</taxon>
        <taxon>Fungi</taxon>
        <taxon>Dikarya</taxon>
        <taxon>Ascomycota</taxon>
        <taxon>Pezizomycotina</taxon>
        <taxon>Eurotiomycetes</taxon>
        <taxon>Eurotiomycetidae</taxon>
        <taxon>Eurotiales</taxon>
        <taxon>Aspergillaceae</taxon>
        <taxon>Aspergillus</taxon>
        <taxon>Aspergillus subgen. Circumdati</taxon>
    </lineage>
</organism>
<dbReference type="EMBL" id="KZ824301">
    <property type="protein sequence ID" value="RAL09692.1"/>
    <property type="molecule type" value="Genomic_DNA"/>
</dbReference>
<feature type="region of interest" description="Disordered" evidence="1">
    <location>
        <begin position="34"/>
        <end position="59"/>
    </location>
</feature>
<evidence type="ECO:0000256" key="1">
    <source>
        <dbReference type="SAM" id="MobiDB-lite"/>
    </source>
</evidence>
<protein>
    <submittedName>
        <fullName evidence="2">Uncharacterized protein</fullName>
    </submittedName>
</protein>
<dbReference type="AlphaFoldDB" id="A0A395HP05"/>
<dbReference type="RefSeq" id="XP_025548846.1">
    <property type="nucleotide sequence ID" value="XM_025695643.1"/>
</dbReference>